<keyword evidence="1" id="KW-0812">Transmembrane</keyword>
<reference evidence="2 3" key="1">
    <citation type="submission" date="2017-06" db="EMBL/GenBank/DDBJ databases">
        <title>Draft genome of Bartonella tribocorum C635.</title>
        <authorList>
            <person name="Hadjadj L."/>
            <person name="Jiyipong T."/>
            <person name="Diene S.M."/>
            <person name="Morand S."/>
            <person name="Rolain J.-M."/>
        </authorList>
    </citation>
    <scope>NUCLEOTIDE SEQUENCE [LARGE SCALE GENOMIC DNA]</scope>
    <source>
        <strain evidence="2 3">C635</strain>
    </source>
</reference>
<dbReference type="RefSeq" id="WP_100130910.1">
    <property type="nucleotide sequence ID" value="NZ_CADDYJ010000030.1"/>
</dbReference>
<feature type="transmembrane region" description="Helical" evidence="1">
    <location>
        <begin position="31"/>
        <end position="48"/>
    </location>
</feature>
<comment type="caution">
    <text evidence="2">The sequence shown here is derived from an EMBL/GenBank/DDBJ whole genome shotgun (WGS) entry which is preliminary data.</text>
</comment>
<feature type="transmembrane region" description="Helical" evidence="1">
    <location>
        <begin position="68"/>
        <end position="88"/>
    </location>
</feature>
<accession>A0A2M6USK1</accession>
<dbReference type="Proteomes" id="UP000230791">
    <property type="component" value="Unassembled WGS sequence"/>
</dbReference>
<dbReference type="OrthoDB" id="7923440at2"/>
<gene>
    <name evidence="2" type="ORF">CEV08_06690</name>
</gene>
<protein>
    <submittedName>
        <fullName evidence="2">Uncharacterized protein</fullName>
    </submittedName>
</protein>
<keyword evidence="1" id="KW-1133">Transmembrane helix</keyword>
<dbReference type="EMBL" id="NJPP01000025">
    <property type="protein sequence ID" value="PIT69159.1"/>
    <property type="molecule type" value="Genomic_DNA"/>
</dbReference>
<sequence length="124" mass="14422">MKEQNWVSEQETHKRAHSFSFQQALLSAKNYKIIFAIAVIIIIWIMMLELPEVLNWQLIGWQHVVHAVILKTTDFIIGCALLLIPVMLRLRKKVMCELQENIQKLDQALSEREKISSLSHGLCK</sequence>
<name>A0A2M6USK1_9HYPH</name>
<evidence type="ECO:0000313" key="2">
    <source>
        <dbReference type="EMBL" id="PIT69159.1"/>
    </source>
</evidence>
<proteinExistence type="predicted"/>
<keyword evidence="1" id="KW-0472">Membrane</keyword>
<evidence type="ECO:0000256" key="1">
    <source>
        <dbReference type="SAM" id="Phobius"/>
    </source>
</evidence>
<organism evidence="2 3">
    <name type="scientific">Bartonella tribocorum</name>
    <dbReference type="NCBI Taxonomy" id="85701"/>
    <lineage>
        <taxon>Bacteria</taxon>
        <taxon>Pseudomonadati</taxon>
        <taxon>Pseudomonadota</taxon>
        <taxon>Alphaproteobacteria</taxon>
        <taxon>Hyphomicrobiales</taxon>
        <taxon>Bartonellaceae</taxon>
        <taxon>Bartonella</taxon>
    </lineage>
</organism>
<dbReference type="AlphaFoldDB" id="A0A2M6USK1"/>
<evidence type="ECO:0000313" key="3">
    <source>
        <dbReference type="Proteomes" id="UP000230791"/>
    </source>
</evidence>